<dbReference type="Proteomes" id="UP001054945">
    <property type="component" value="Unassembled WGS sequence"/>
</dbReference>
<comment type="caution">
    <text evidence="1">The sequence shown here is derived from an EMBL/GenBank/DDBJ whole genome shotgun (WGS) entry which is preliminary data.</text>
</comment>
<reference evidence="1 2" key="1">
    <citation type="submission" date="2021-06" db="EMBL/GenBank/DDBJ databases">
        <title>Caerostris extrusa draft genome.</title>
        <authorList>
            <person name="Kono N."/>
            <person name="Arakawa K."/>
        </authorList>
    </citation>
    <scope>NUCLEOTIDE SEQUENCE [LARGE SCALE GENOMIC DNA]</scope>
</reference>
<keyword evidence="2" id="KW-1185">Reference proteome</keyword>
<evidence type="ECO:0000313" key="2">
    <source>
        <dbReference type="Proteomes" id="UP001054945"/>
    </source>
</evidence>
<proteinExistence type="predicted"/>
<dbReference type="EMBL" id="BPLR01019671">
    <property type="protein sequence ID" value="GIX70356.1"/>
    <property type="molecule type" value="Genomic_DNA"/>
</dbReference>
<protein>
    <submittedName>
        <fullName evidence="1">Uncharacterized protein</fullName>
    </submittedName>
</protein>
<evidence type="ECO:0000313" key="1">
    <source>
        <dbReference type="EMBL" id="GIX70356.1"/>
    </source>
</evidence>
<accession>A0AAV4ME66</accession>
<sequence>MFFFQYVDATCFEFYINNTTSGKAKLEDGKRTLSLLYSTDEGGKVTLQCCRHNGVDRRQLPTGGVVPADPRRLVSKSRTAFP</sequence>
<name>A0AAV4ME66_CAEEX</name>
<dbReference type="AlphaFoldDB" id="A0AAV4ME66"/>
<organism evidence="1 2">
    <name type="scientific">Caerostris extrusa</name>
    <name type="common">Bark spider</name>
    <name type="synonym">Caerostris bankana</name>
    <dbReference type="NCBI Taxonomy" id="172846"/>
    <lineage>
        <taxon>Eukaryota</taxon>
        <taxon>Metazoa</taxon>
        <taxon>Ecdysozoa</taxon>
        <taxon>Arthropoda</taxon>
        <taxon>Chelicerata</taxon>
        <taxon>Arachnida</taxon>
        <taxon>Araneae</taxon>
        <taxon>Araneomorphae</taxon>
        <taxon>Entelegynae</taxon>
        <taxon>Araneoidea</taxon>
        <taxon>Araneidae</taxon>
        <taxon>Caerostris</taxon>
    </lineage>
</organism>
<gene>
    <name evidence="1" type="ORF">CEXT_57221</name>
</gene>